<organism evidence="1 2">
    <name type="scientific">Novosphingobium endophyticum</name>
    <dbReference type="NCBI Taxonomy" id="1955250"/>
    <lineage>
        <taxon>Bacteria</taxon>
        <taxon>Pseudomonadati</taxon>
        <taxon>Pseudomonadota</taxon>
        <taxon>Alphaproteobacteria</taxon>
        <taxon>Sphingomonadales</taxon>
        <taxon>Sphingomonadaceae</taxon>
        <taxon>Novosphingobium</taxon>
    </lineage>
</organism>
<reference evidence="1" key="2">
    <citation type="submission" date="2020-09" db="EMBL/GenBank/DDBJ databases">
        <authorList>
            <person name="Sun Q."/>
            <person name="Zhou Y."/>
        </authorList>
    </citation>
    <scope>NUCLEOTIDE SEQUENCE</scope>
    <source>
        <strain evidence="1">CGMCC 1.15095</strain>
    </source>
</reference>
<dbReference type="Gene3D" id="3.40.50.150">
    <property type="entry name" value="Vaccinia Virus protein VP39"/>
    <property type="match status" value="1"/>
</dbReference>
<evidence type="ECO:0000313" key="2">
    <source>
        <dbReference type="Proteomes" id="UP000608154"/>
    </source>
</evidence>
<keyword evidence="2" id="KW-1185">Reference proteome</keyword>
<sequence length="459" mass="51080">MYYDPGSYRDPAGRVVIKDGRVFRAVFEAGRDTFEAALAAGVIDRSIDRTQLLSMQEIDPEALASMEPSPCHLLEHPRLDFVSYPYEWCFSALKSAALLHLDFHLDLLADGFTLSDATAYNLQFKGTKPVFIDHLSIVPYVEGEPWVPQRQFTMQFLAPLILWAKKGIAPNPWYRGSLEGIPPEDLLPMLSFREKLSFTVIAHIVGQSGLQKRAIRSRSENRQPVVSLTRKRLEAILIGLRDYIAGLSPPGAATVWGDYETNNSYDAEKRAVKHAFVAKMVAECRPGQLFDVGCNSGDYTQTAIDNGAGNVVGFDFDFGALERAFARFSASDAPVLPLWLDATNPSPAQGWAGMERMSLAQRSRADSMIALAFIHHLAIARNVPLEMAVDWLVSLAPTGIIEFPDKADPMVRKLLSTRKDIFPGYTEEAFVSAVRARARVVESQRIEGGNRLLLRYDRT</sequence>
<dbReference type="RefSeq" id="WP_188767606.1">
    <property type="nucleotide sequence ID" value="NZ_BMHK01000002.1"/>
</dbReference>
<dbReference type="SUPFAM" id="SSF53335">
    <property type="entry name" value="S-adenosyl-L-methionine-dependent methyltransferases"/>
    <property type="match status" value="1"/>
</dbReference>
<evidence type="ECO:0000313" key="1">
    <source>
        <dbReference type="EMBL" id="GGB88184.1"/>
    </source>
</evidence>
<protein>
    <submittedName>
        <fullName evidence="1">Nodulation protein NoeA</fullName>
    </submittedName>
</protein>
<dbReference type="InterPro" id="IPR029063">
    <property type="entry name" value="SAM-dependent_MTases_sf"/>
</dbReference>
<dbReference type="EMBL" id="BMHK01000002">
    <property type="protein sequence ID" value="GGB88184.1"/>
    <property type="molecule type" value="Genomic_DNA"/>
</dbReference>
<accession>A0A916X4F2</accession>
<dbReference type="AlphaFoldDB" id="A0A916X4F2"/>
<name>A0A916X4F2_9SPHN</name>
<proteinExistence type="predicted"/>
<reference evidence="1" key="1">
    <citation type="journal article" date="2014" name="Int. J. Syst. Evol. Microbiol.">
        <title>Complete genome sequence of Corynebacterium casei LMG S-19264T (=DSM 44701T), isolated from a smear-ripened cheese.</title>
        <authorList>
            <consortium name="US DOE Joint Genome Institute (JGI-PGF)"/>
            <person name="Walter F."/>
            <person name="Albersmeier A."/>
            <person name="Kalinowski J."/>
            <person name="Ruckert C."/>
        </authorList>
    </citation>
    <scope>NUCLEOTIDE SEQUENCE</scope>
    <source>
        <strain evidence="1">CGMCC 1.15095</strain>
    </source>
</reference>
<dbReference type="Proteomes" id="UP000608154">
    <property type="component" value="Unassembled WGS sequence"/>
</dbReference>
<comment type="caution">
    <text evidence="1">The sequence shown here is derived from an EMBL/GenBank/DDBJ whole genome shotgun (WGS) entry which is preliminary data.</text>
</comment>
<gene>
    <name evidence="1" type="primary">noeA</name>
    <name evidence="1" type="ORF">GCM10011494_03090</name>
</gene>